<organism evidence="2">
    <name type="scientific">Blueberry red ringspot virus</name>
    <dbReference type="NCBI Taxonomy" id="172220"/>
    <lineage>
        <taxon>Viruses</taxon>
        <taxon>Riboviria</taxon>
        <taxon>Pararnavirae</taxon>
        <taxon>Artverviricota</taxon>
        <taxon>Revtraviricetes</taxon>
        <taxon>Ortervirales</taxon>
        <taxon>Caulimoviridae</taxon>
        <taxon>Soymovirus</taxon>
        <taxon>Soymovirus maculavaccinii</taxon>
    </lineage>
</organism>
<dbReference type="EMBL" id="MZ004932">
    <property type="protein sequence ID" value="QXP00712.1"/>
    <property type="molecule type" value="Genomic_DNA"/>
</dbReference>
<dbReference type="EMBL" id="MN380635">
    <property type="protein sequence ID" value="QIZ03283.1"/>
    <property type="molecule type" value="Genomic_DNA"/>
</dbReference>
<feature type="region of interest" description="Disordered" evidence="1">
    <location>
        <begin position="102"/>
        <end position="122"/>
    </location>
</feature>
<reference evidence="2" key="1">
    <citation type="submission" date="2019-08" db="EMBL/GenBank/DDBJ databases">
        <title>Determination of blueberry red ringspot virus genomes in Florida through analysis of blueberry root transcriptomes.</title>
        <authorList>
            <person name="Saad N."/>
            <person name="Alcala-Briseno R.I."/>
            <person name="Polston J.E."/>
            <person name="Olmstead J.W."/>
            <person name="Varsani A."/>
            <person name="Harmon P.F."/>
        </authorList>
    </citation>
    <scope>NUCLEOTIDE SEQUENCE</scope>
</reference>
<protein>
    <submittedName>
        <fullName evidence="2">Uncharacterized protein</fullName>
    </submittedName>
</protein>
<dbReference type="EMBL" id="MN380633">
    <property type="protein sequence ID" value="QIZ03267.1"/>
    <property type="molecule type" value="Genomic_DNA"/>
</dbReference>
<evidence type="ECO:0000256" key="1">
    <source>
        <dbReference type="SAM" id="MobiDB-lite"/>
    </source>
</evidence>
<evidence type="ECO:0000313" key="2">
    <source>
        <dbReference type="EMBL" id="QIZ03283.1"/>
    </source>
</evidence>
<name>A0A6H1NQ84_9VIRU</name>
<dbReference type="EMBL" id="MN380632">
    <property type="protein sequence ID" value="QIZ03259.1"/>
    <property type="molecule type" value="Genomic_DNA"/>
</dbReference>
<dbReference type="EMBL" id="MN380637">
    <property type="protein sequence ID" value="QIZ03299.1"/>
    <property type="molecule type" value="Genomic_DNA"/>
</dbReference>
<dbReference type="EMBL" id="MN380631">
    <property type="protein sequence ID" value="QIZ03251.1"/>
    <property type="molecule type" value="Genomic_DNA"/>
</dbReference>
<feature type="compositionally biased region" description="Polar residues" evidence="1">
    <location>
        <begin position="109"/>
        <end position="122"/>
    </location>
</feature>
<proteinExistence type="predicted"/>
<evidence type="ECO:0000313" key="3">
    <source>
        <dbReference type="EMBL" id="QXP00712.1"/>
    </source>
</evidence>
<sequence length="122" mass="14304">MSYQYRRGPYLKGSTKRCTLEDIEPMKEILSTTKREILEQFPRSEERSKIIGNLQGLIDYLVKRQKREAENPELTIQEKILKRLNSIEEKLEKSNSFSSIFDDLEETSHQTNQVNIPPSSEN</sequence>
<dbReference type="EMBL" id="MN380630">
    <property type="protein sequence ID" value="QIZ03243.1"/>
    <property type="molecule type" value="Genomic_DNA"/>
</dbReference>
<dbReference type="EMBL" id="MN380636">
    <property type="protein sequence ID" value="QIZ03291.1"/>
    <property type="molecule type" value="Genomic_DNA"/>
</dbReference>
<reference evidence="3" key="2">
    <citation type="journal article" date="2021" name="Viruses">
        <title>Discovery of Known and Novel Viruses in Wild and Cultivated Blueberry in Florida through Viral Metagenomic Approaches.</title>
        <authorList>
            <person name="Saad N."/>
            <person name="Olmstead J.W."/>
            <person name="Varsani A."/>
            <person name="Polston J.E."/>
            <person name="Jones J.B."/>
            <person name="Folimonova S.Y."/>
            <person name="Harmon P.F."/>
        </authorList>
    </citation>
    <scope>NUCLEOTIDE SEQUENCE</scope>
    <source>
        <strain evidence="3">IGC</strain>
    </source>
</reference>
<accession>A0A6H1NQ84</accession>
<dbReference type="EMBL" id="MN380634">
    <property type="protein sequence ID" value="QIZ03275.1"/>
    <property type="molecule type" value="Genomic_DNA"/>
</dbReference>